<feature type="transmembrane region" description="Helical" evidence="15">
    <location>
        <begin position="377"/>
        <end position="401"/>
    </location>
</feature>
<dbReference type="GO" id="GO:0016887">
    <property type="term" value="F:ATP hydrolysis activity"/>
    <property type="evidence" value="ECO:0007669"/>
    <property type="project" value="InterPro"/>
</dbReference>
<dbReference type="InterPro" id="IPR036163">
    <property type="entry name" value="HMA_dom_sf"/>
</dbReference>
<dbReference type="InterPro" id="IPR023214">
    <property type="entry name" value="HAD_sf"/>
</dbReference>
<protein>
    <submittedName>
        <fullName evidence="17">ATPase</fullName>
    </submittedName>
</protein>
<evidence type="ECO:0000256" key="7">
    <source>
        <dbReference type="ARBA" id="ARBA00022723"/>
    </source>
</evidence>
<evidence type="ECO:0000256" key="13">
    <source>
        <dbReference type="ARBA" id="ARBA00023065"/>
    </source>
</evidence>
<keyword evidence="9 15" id="KW-0067">ATP-binding</keyword>
<dbReference type="GO" id="GO:0005524">
    <property type="term" value="F:ATP binding"/>
    <property type="evidence" value="ECO:0007669"/>
    <property type="project" value="UniProtKB-UniRule"/>
</dbReference>
<dbReference type="PRINTS" id="PR00119">
    <property type="entry name" value="CATATPASE"/>
</dbReference>
<dbReference type="Gene3D" id="3.40.1110.10">
    <property type="entry name" value="Calcium-transporting ATPase, cytoplasmic domain N"/>
    <property type="match status" value="1"/>
</dbReference>
<evidence type="ECO:0000313" key="18">
    <source>
        <dbReference type="Proteomes" id="UP000036938"/>
    </source>
</evidence>
<dbReference type="InterPro" id="IPR006121">
    <property type="entry name" value="HMA_dom"/>
</dbReference>
<gene>
    <name evidence="17" type="ORF">ATO11_00925</name>
</gene>
<evidence type="ECO:0000256" key="3">
    <source>
        <dbReference type="ARBA" id="ARBA00022448"/>
    </source>
</evidence>
<evidence type="ECO:0000256" key="5">
    <source>
        <dbReference type="ARBA" id="ARBA00022553"/>
    </source>
</evidence>
<feature type="transmembrane region" description="Helical" evidence="15">
    <location>
        <begin position="104"/>
        <end position="124"/>
    </location>
</feature>
<feature type="transmembrane region" description="Helical" evidence="15">
    <location>
        <begin position="665"/>
        <end position="681"/>
    </location>
</feature>
<dbReference type="SUPFAM" id="SSF81653">
    <property type="entry name" value="Calcium ATPase, transduction domain A"/>
    <property type="match status" value="1"/>
</dbReference>
<dbReference type="PATRIC" id="fig|1317121.7.peg.186"/>
<feature type="domain" description="HMA" evidence="16">
    <location>
        <begin position="23"/>
        <end position="86"/>
    </location>
</feature>
<keyword evidence="7 15" id="KW-0479">Metal-binding</keyword>
<keyword evidence="5" id="KW-0597">Phosphoprotein</keyword>
<dbReference type="PROSITE" id="PS00154">
    <property type="entry name" value="ATPASE_E1_E2"/>
    <property type="match status" value="1"/>
</dbReference>
<keyword evidence="14 15" id="KW-0472">Membrane</keyword>
<evidence type="ECO:0000256" key="15">
    <source>
        <dbReference type="RuleBase" id="RU362081"/>
    </source>
</evidence>
<dbReference type="GO" id="GO:0043682">
    <property type="term" value="F:P-type divalent copper transporter activity"/>
    <property type="evidence" value="ECO:0007669"/>
    <property type="project" value="TreeGrafter"/>
</dbReference>
<dbReference type="InterPro" id="IPR027256">
    <property type="entry name" value="P-typ_ATPase_IB"/>
</dbReference>
<dbReference type="AlphaFoldDB" id="A0A0L1JU08"/>
<comment type="caution">
    <text evidence="17">The sequence shown here is derived from an EMBL/GenBank/DDBJ whole genome shotgun (WGS) entry which is preliminary data.</text>
</comment>
<dbReference type="PROSITE" id="PS01229">
    <property type="entry name" value="COF_2"/>
    <property type="match status" value="1"/>
</dbReference>
<dbReference type="STRING" id="1317121.ATO11_00925"/>
<dbReference type="InterPro" id="IPR018303">
    <property type="entry name" value="ATPase_P-typ_P_site"/>
</dbReference>
<evidence type="ECO:0000256" key="14">
    <source>
        <dbReference type="ARBA" id="ARBA00023136"/>
    </source>
</evidence>
<dbReference type="SUPFAM" id="SSF81665">
    <property type="entry name" value="Calcium ATPase, transmembrane domain M"/>
    <property type="match status" value="1"/>
</dbReference>
<keyword evidence="12 15" id="KW-1133">Transmembrane helix</keyword>
<keyword evidence="13" id="KW-0406">Ion transport</keyword>
<dbReference type="Gene3D" id="3.40.50.1000">
    <property type="entry name" value="HAD superfamily/HAD-like"/>
    <property type="match status" value="1"/>
</dbReference>
<dbReference type="SUPFAM" id="SSF56784">
    <property type="entry name" value="HAD-like"/>
    <property type="match status" value="1"/>
</dbReference>
<dbReference type="Pfam" id="PF00403">
    <property type="entry name" value="HMA"/>
    <property type="match status" value="1"/>
</dbReference>
<feature type="transmembrane region" description="Helical" evidence="15">
    <location>
        <begin position="194"/>
        <end position="215"/>
    </location>
</feature>
<dbReference type="Pfam" id="PF00122">
    <property type="entry name" value="E1-E2_ATPase"/>
    <property type="match status" value="1"/>
</dbReference>
<evidence type="ECO:0000256" key="6">
    <source>
        <dbReference type="ARBA" id="ARBA00022692"/>
    </source>
</evidence>
<dbReference type="RefSeq" id="WP_050528954.1">
    <property type="nucleotide sequence ID" value="NZ_AQQZ01000001.1"/>
</dbReference>
<dbReference type="OrthoDB" id="9807843at2"/>
<dbReference type="Pfam" id="PF00702">
    <property type="entry name" value="Hydrolase"/>
    <property type="match status" value="1"/>
</dbReference>
<keyword evidence="10" id="KW-0460">Magnesium</keyword>
<keyword evidence="11" id="KW-1278">Translocase</keyword>
<dbReference type="CDD" id="cd00371">
    <property type="entry name" value="HMA"/>
    <property type="match status" value="1"/>
</dbReference>
<keyword evidence="6 15" id="KW-0812">Transmembrane</keyword>
<dbReference type="InterPro" id="IPR017969">
    <property type="entry name" value="Heavy-metal-associated_CS"/>
</dbReference>
<keyword evidence="4 15" id="KW-1003">Cell membrane</keyword>
<feature type="transmembrane region" description="Helical" evidence="15">
    <location>
        <begin position="169"/>
        <end position="188"/>
    </location>
</feature>
<name>A0A0L1JU08_9RHOB</name>
<reference evidence="17 18" key="1">
    <citation type="journal article" date="2015" name="Int. J. Syst. Evol. Microbiol.">
        <title>Aestuariivita atlantica sp. nov., isolated from deep sea sediment of the Atlantic Ocean.</title>
        <authorList>
            <person name="Li G."/>
            <person name="Lai Q."/>
            <person name="Du Y."/>
            <person name="Liu X."/>
            <person name="Sun F."/>
            <person name="Shao Z."/>
        </authorList>
    </citation>
    <scope>NUCLEOTIDE SEQUENCE [LARGE SCALE GENOMIC DNA]</scope>
    <source>
        <strain evidence="17 18">22II-S11-z3</strain>
    </source>
</reference>
<dbReference type="InterPro" id="IPR023298">
    <property type="entry name" value="ATPase_P-typ_TM_dom_sf"/>
</dbReference>
<evidence type="ECO:0000313" key="17">
    <source>
        <dbReference type="EMBL" id="KNG95235.1"/>
    </source>
</evidence>
<dbReference type="NCBIfam" id="TIGR01511">
    <property type="entry name" value="ATPase-IB1_Cu"/>
    <property type="match status" value="1"/>
</dbReference>
<dbReference type="SUPFAM" id="SSF55008">
    <property type="entry name" value="HMA, heavy metal-associated domain"/>
    <property type="match status" value="1"/>
</dbReference>
<comment type="similarity">
    <text evidence="2 15">Belongs to the cation transport ATPase (P-type) (TC 3.A.3) family. Type IB subfamily.</text>
</comment>
<dbReference type="NCBIfam" id="TIGR01525">
    <property type="entry name" value="ATPase-IB_hvy"/>
    <property type="match status" value="1"/>
</dbReference>
<feature type="transmembrane region" description="Helical" evidence="15">
    <location>
        <begin position="352"/>
        <end position="371"/>
    </location>
</feature>
<proteinExistence type="inferred from homology"/>
<organism evidence="17 18">
    <name type="scientific">Pseudaestuariivita atlantica</name>
    <dbReference type="NCBI Taxonomy" id="1317121"/>
    <lineage>
        <taxon>Bacteria</taxon>
        <taxon>Pseudomonadati</taxon>
        <taxon>Pseudomonadota</taxon>
        <taxon>Alphaproteobacteria</taxon>
        <taxon>Rhodobacterales</taxon>
        <taxon>Paracoccaceae</taxon>
        <taxon>Pseudaestuariivita</taxon>
    </lineage>
</organism>
<evidence type="ECO:0000259" key="16">
    <source>
        <dbReference type="PROSITE" id="PS50846"/>
    </source>
</evidence>
<evidence type="ECO:0000256" key="9">
    <source>
        <dbReference type="ARBA" id="ARBA00022840"/>
    </source>
</evidence>
<dbReference type="Proteomes" id="UP000036938">
    <property type="component" value="Unassembled WGS sequence"/>
</dbReference>
<evidence type="ECO:0000256" key="10">
    <source>
        <dbReference type="ARBA" id="ARBA00022842"/>
    </source>
</evidence>
<feature type="transmembrane region" description="Helical" evidence="15">
    <location>
        <begin position="136"/>
        <end position="157"/>
    </location>
</feature>
<evidence type="ECO:0000256" key="12">
    <source>
        <dbReference type="ARBA" id="ARBA00022989"/>
    </source>
</evidence>
<dbReference type="EMBL" id="AQQZ01000001">
    <property type="protein sequence ID" value="KNG95235.1"/>
    <property type="molecule type" value="Genomic_DNA"/>
</dbReference>
<dbReference type="Gene3D" id="3.30.70.100">
    <property type="match status" value="1"/>
</dbReference>
<dbReference type="InterPro" id="IPR023299">
    <property type="entry name" value="ATPase_P-typ_cyto_dom_N"/>
</dbReference>
<dbReference type="PANTHER" id="PTHR43520:SF5">
    <property type="entry name" value="CATION-TRANSPORTING P-TYPE ATPASE-RELATED"/>
    <property type="match status" value="1"/>
</dbReference>
<dbReference type="InterPro" id="IPR059000">
    <property type="entry name" value="ATPase_P-type_domA"/>
</dbReference>
<comment type="subcellular location">
    <subcellularLocation>
        <location evidence="1">Cell membrane</location>
        <topology evidence="1">Multi-pass membrane protein</topology>
    </subcellularLocation>
</comment>
<accession>A0A0L1JU08</accession>
<evidence type="ECO:0000256" key="1">
    <source>
        <dbReference type="ARBA" id="ARBA00004651"/>
    </source>
</evidence>
<sequence>MTIALPANAAPVPAPPDAQREAGQVLLSVPGMRCAACIAAIEDRLNALPGVASARVNLSRKRVTVDTSRPAGDIVRALSEIGHDAYPLDTVALATETDVTGRDLLMRVGVAGFAMMNVMLLSVAVWSGAEGATRDLFHLISAAIAIPCVIYSAQPFFAHAWTALRVGRLNMDVPISLAILLAAAMSLYETLNGGAHAYFDAALSLTFFLLIGRCLEHRTRAAARSSARELGALEVHEARRQTADGFETVPIRVLNRGDTILVPTGMRVPVDGTLTSAGAHTDRAFLTGESAPVSHAAQDLVHAGEINLGAPFTLIATAVGQDTRLQQIARMVETAETARNRYTSLADRAARIYAPAVHVLALATFTGWMVVSGDVRLALNIAIAVLIITCPCALGLAVPAVSTAAISRLYRLGFLVKSGTALERLAEVRTVLLDKTGTLTTPGFSFDAGLLVPDERRIAKALAHASAHPLSRALDRHLGAEAAADLADVTEARGNGISAMADGTPVALGRAAWLGGDGDGLALKIGARIIDLPYEETLRDGVAEMTGGLRAAGLDLEILSGDTPDRTRRLARLTGIPNFEASLSPEAKTDRVTQLTDAGALPCMIGDGLNDTIALSRAHASIAPGTALDAARNAADVVVIGGGLAQVPRLFAVARKAVRLSRQNFGIALAYNAVAIPVAVLGYATPLLAALAMSLSSITVLLNAIRVGRVQ</sequence>
<dbReference type="Gene3D" id="2.70.150.10">
    <property type="entry name" value="Calcium-transporting ATPase, cytoplasmic transduction domain A"/>
    <property type="match status" value="1"/>
</dbReference>
<evidence type="ECO:0000256" key="8">
    <source>
        <dbReference type="ARBA" id="ARBA00022741"/>
    </source>
</evidence>
<evidence type="ECO:0000256" key="2">
    <source>
        <dbReference type="ARBA" id="ARBA00006024"/>
    </source>
</evidence>
<dbReference type="InterPro" id="IPR036412">
    <property type="entry name" value="HAD-like_sf"/>
</dbReference>
<dbReference type="InterPro" id="IPR001757">
    <property type="entry name" value="P_typ_ATPase"/>
</dbReference>
<evidence type="ECO:0000256" key="11">
    <source>
        <dbReference type="ARBA" id="ARBA00022967"/>
    </source>
</evidence>
<keyword evidence="8 15" id="KW-0547">Nucleotide-binding</keyword>
<evidence type="ECO:0000256" key="4">
    <source>
        <dbReference type="ARBA" id="ARBA00022475"/>
    </source>
</evidence>
<dbReference type="GO" id="GO:0055070">
    <property type="term" value="P:copper ion homeostasis"/>
    <property type="evidence" value="ECO:0007669"/>
    <property type="project" value="TreeGrafter"/>
</dbReference>
<dbReference type="PROSITE" id="PS01047">
    <property type="entry name" value="HMA_1"/>
    <property type="match status" value="1"/>
</dbReference>
<dbReference type="PANTHER" id="PTHR43520">
    <property type="entry name" value="ATP7, ISOFORM B"/>
    <property type="match status" value="1"/>
</dbReference>
<keyword evidence="18" id="KW-1185">Reference proteome</keyword>
<dbReference type="GO" id="GO:0005507">
    <property type="term" value="F:copper ion binding"/>
    <property type="evidence" value="ECO:0007669"/>
    <property type="project" value="TreeGrafter"/>
</dbReference>
<feature type="transmembrane region" description="Helical" evidence="15">
    <location>
        <begin position="687"/>
        <end position="705"/>
    </location>
</feature>
<dbReference type="NCBIfam" id="TIGR01494">
    <property type="entry name" value="ATPase_P-type"/>
    <property type="match status" value="2"/>
</dbReference>
<dbReference type="GO" id="GO:0005886">
    <property type="term" value="C:plasma membrane"/>
    <property type="evidence" value="ECO:0007669"/>
    <property type="project" value="UniProtKB-SubCell"/>
</dbReference>
<keyword evidence="3" id="KW-0813">Transport</keyword>
<dbReference type="InterPro" id="IPR008250">
    <property type="entry name" value="ATPase_P-typ_transduc_dom_A_sf"/>
</dbReference>
<dbReference type="PROSITE" id="PS50846">
    <property type="entry name" value="HMA_2"/>
    <property type="match status" value="1"/>
</dbReference>